<evidence type="ECO:0000313" key="1">
    <source>
        <dbReference type="EMBL" id="KAJ9121145.1"/>
    </source>
</evidence>
<keyword evidence="2" id="KW-1185">Reference proteome</keyword>
<reference evidence="1" key="1">
    <citation type="submission" date="2023-04" db="EMBL/GenBank/DDBJ databases">
        <title>Draft Genome sequencing of Naganishia species isolated from polar environments using Oxford Nanopore Technology.</title>
        <authorList>
            <person name="Leo P."/>
            <person name="Venkateswaran K."/>
        </authorList>
    </citation>
    <scope>NUCLEOTIDE SEQUENCE</scope>
    <source>
        <strain evidence="1">DBVPG 5303</strain>
    </source>
</reference>
<dbReference type="EMBL" id="JASBWV010000018">
    <property type="protein sequence ID" value="KAJ9121145.1"/>
    <property type="molecule type" value="Genomic_DNA"/>
</dbReference>
<sequence>MAEFSEADKQTILTLVASILSAILSANPSLLTSLGSDRSAPAMDQDSQASDRSAMTGSAVDTAAVSMPATAPNVTPRAAVAQSQAPVPQEAQVAIPTASPAPVTTQSPAPLTQAAQVQPMAPLVQPPVGPVAIDPAAPQSSQAHRDGDDDEPNHDGDGSPVAEDRGD</sequence>
<organism evidence="1 2">
    <name type="scientific">Naganishia onofrii</name>
    <dbReference type="NCBI Taxonomy" id="1851511"/>
    <lineage>
        <taxon>Eukaryota</taxon>
        <taxon>Fungi</taxon>
        <taxon>Dikarya</taxon>
        <taxon>Basidiomycota</taxon>
        <taxon>Agaricomycotina</taxon>
        <taxon>Tremellomycetes</taxon>
        <taxon>Filobasidiales</taxon>
        <taxon>Filobasidiaceae</taxon>
        <taxon>Naganishia</taxon>
    </lineage>
</organism>
<protein>
    <submittedName>
        <fullName evidence="1">Uncharacterized protein</fullName>
    </submittedName>
</protein>
<accession>A0ACC2XBZ4</accession>
<gene>
    <name evidence="1" type="ORF">QFC24_004818</name>
</gene>
<comment type="caution">
    <text evidence="1">The sequence shown here is derived from an EMBL/GenBank/DDBJ whole genome shotgun (WGS) entry which is preliminary data.</text>
</comment>
<proteinExistence type="predicted"/>
<dbReference type="Proteomes" id="UP001234202">
    <property type="component" value="Unassembled WGS sequence"/>
</dbReference>
<name>A0ACC2XBZ4_9TREE</name>
<evidence type="ECO:0000313" key="2">
    <source>
        <dbReference type="Proteomes" id="UP001234202"/>
    </source>
</evidence>